<dbReference type="EMBL" id="LN714477">
    <property type="protein sequence ID" value="CEL65037.1"/>
    <property type="molecule type" value="Genomic_DNA"/>
</dbReference>
<dbReference type="PANTHER" id="PTHR12482:SF5">
    <property type="entry name" value="DUF676 DOMAIN-CONTAINING PROTEIN"/>
    <property type="match status" value="1"/>
</dbReference>
<protein>
    <submittedName>
        <fullName evidence="3">F21M12.37 protein, related</fullName>
    </submittedName>
</protein>
<dbReference type="InterPro" id="IPR007751">
    <property type="entry name" value="DUF676_lipase-like"/>
</dbReference>
<feature type="compositionally biased region" description="Basic and acidic residues" evidence="1">
    <location>
        <begin position="93"/>
        <end position="105"/>
    </location>
</feature>
<feature type="compositionally biased region" description="Basic and acidic residues" evidence="1">
    <location>
        <begin position="417"/>
        <end position="432"/>
    </location>
</feature>
<feature type="region of interest" description="Disordered" evidence="1">
    <location>
        <begin position="1362"/>
        <end position="1400"/>
    </location>
</feature>
<evidence type="ECO:0000313" key="3">
    <source>
        <dbReference type="EMBL" id="CEL65037.1"/>
    </source>
</evidence>
<feature type="compositionally biased region" description="Low complexity" evidence="1">
    <location>
        <begin position="356"/>
        <end position="390"/>
    </location>
</feature>
<gene>
    <name evidence="3" type="ORF">BN1204_008980</name>
</gene>
<dbReference type="Pfam" id="PF05057">
    <property type="entry name" value="DUF676"/>
    <property type="match status" value="1"/>
</dbReference>
<dbReference type="Gene3D" id="3.40.50.1820">
    <property type="entry name" value="alpha/beta hydrolase"/>
    <property type="match status" value="1"/>
</dbReference>
<feature type="region of interest" description="Disordered" evidence="1">
    <location>
        <begin position="841"/>
        <end position="918"/>
    </location>
</feature>
<feature type="compositionally biased region" description="Basic and acidic residues" evidence="1">
    <location>
        <begin position="341"/>
        <end position="355"/>
    </location>
</feature>
<dbReference type="PANTHER" id="PTHR12482">
    <property type="entry name" value="LIPASE ROG1-RELATED-RELATED"/>
    <property type="match status" value="1"/>
</dbReference>
<feature type="region of interest" description="Disordered" evidence="1">
    <location>
        <begin position="1423"/>
        <end position="1461"/>
    </location>
</feature>
<dbReference type="InterPro" id="IPR029058">
    <property type="entry name" value="AB_hydrolase_fold"/>
</dbReference>
<feature type="compositionally biased region" description="Polar residues" evidence="1">
    <location>
        <begin position="890"/>
        <end position="900"/>
    </location>
</feature>
<feature type="domain" description="DUF676" evidence="2">
    <location>
        <begin position="1161"/>
        <end position="1347"/>
    </location>
</feature>
<evidence type="ECO:0000259" key="2">
    <source>
        <dbReference type="Pfam" id="PF05057"/>
    </source>
</evidence>
<name>A0A0F7U9H9_NEOCL</name>
<feature type="compositionally biased region" description="Basic and acidic residues" evidence="1">
    <location>
        <begin position="857"/>
        <end position="870"/>
    </location>
</feature>
<feature type="region of interest" description="Disordered" evidence="1">
    <location>
        <begin position="582"/>
        <end position="637"/>
    </location>
</feature>
<sequence>MSFNLLVEFALHFTSFRNIDLLQQGIYHVKAQLVLHPRSSLLLPVSGHASSPGSDDAEAPGSPRTASLPHAPGGGVVASPDQRSATGASSRVRLGDASRRGEAERTASQSAESDPLPGAASASNDVCLRRLLTSRSRCALAAVPYTYFSSPLEQDEGTQAASGGSSKVLSGVSSRVRCAEERLQERKFRTEQQQHWAYGRGAAARRPARDANEAVLLLLQDEQQGAEPAESREASAWGIQHKRAGEGENRNCHALVPPKINEVDNSFSTRGFLIRYCDEQVALSDTVCFRVEVPFSSPAALTHMFALLQLSLWFTPHLPHPASHNPERSDQSAGSGGKARGNSDRDSEKRAESSRRASANRSREPAPSSAAASSPSEAAGAAAGPGQSSGVGDRPRTQAGVHAAPSRGQDAGSRPGPEGKEGRREDGSRASRDADSSCLAVKFLLLSNFLTGLQAFVPVIFDEGQFALVHMLLIASVVDIRLRLRPSLPLSPFPLPVSPHFREQRRCALHQFHRVLQKCCASQGAGREGPGDVRARGDSGKLDAPPRHSRGSETSRRVPRGHGPGRLVLKSVDGDGAAALAQAQSGEWIDEEFEDEDGWSDLEPSSTRQRSVFLDHEEPGSPTGNARRRDADQLGPPDLLLTLDPSLSAFLVGAGTAFAEAGGAVFSASSARRRGRLGATGHANEVTAAAANAAGAARAWLGERGRVGTPVPPQPRCETTREDAGFDEESLLGGAAALHAACLQLLLDVYLRLAAASAKLFARCLLPERRQLLLPLQHIDGLTLPGGGVLDASGASFRDPPDLLAENKVAAGSRDDTPPPMARSGCADNFMRLLISQDCTPRSRRCSSNKTAGSNGRRAEGDRPQLETDRSGSGVIQGSETEAWADTEPGVSSNGAQTHVSGARNADGAGGGDADSRQQPFGGRCVAVKVLRLETRLKSTTPDEICSLIASDVHVLSRQLFTLWSRLLASVPIISHEMELLLRVNWEQQYASRLSAFVLQHVVPLRPSDRLYFPPPAVAELPHAATAGVSPSALIPPVAAASAAAAVAALALARRGNEANGDRDDSPDKPQQGAVAAVLCASEEAMLDLADAWRGVVDELHRRPMDVHDCRLLVASDRHPIVFEQRYRTCAFSVHPPVVPPCLPLAPPSSSLSLACGPRSSKGIHLFVLVHGFQGSSHDMRLLRNNIAVFFRGAAFLCSSANQDHTEGDIEMMGKRLADEVHAHIQECFPLESLARLSFIGHSLGGVIIRAALPHLIRPYGSRFFLYLSLSSPHFGFVKSKSRLVSLGVWLLKKWRKSLCLQQLTLSDAKDYSQAFLYRLSRRPGLSEFQHICLVASSQDTYAPLQSAAILLHHPRAASIEPSGASFSQGARVGSGPKAFASADASPSERMRPAGQEVRSGLAPHAGASWEGANGLLQELLGKGDAASSGRKDSGTTRNAKGRRSEGDDTEEAEQPTRQSQVVELMGRNLLGNISPEKVMRLNVNFRIAERNFDSFIGRAAHILFLENQTFMRTLLLSHPYLFK</sequence>
<accession>A0A0F7U9H9</accession>
<evidence type="ECO:0000256" key="1">
    <source>
        <dbReference type="SAM" id="MobiDB-lite"/>
    </source>
</evidence>
<reference evidence="3" key="1">
    <citation type="journal article" date="2015" name="PLoS ONE">
        <title>Comprehensive Evaluation of Toxoplasma gondii VEG and Neospora caninum LIV Genomes with Tachyzoite Stage Transcriptome and Proteome Defines Novel Transcript Features.</title>
        <authorList>
            <person name="Ramaprasad A."/>
            <person name="Mourier T."/>
            <person name="Naeem R."/>
            <person name="Malas T.B."/>
            <person name="Moussa E."/>
            <person name="Panigrahi A."/>
            <person name="Vermont S.J."/>
            <person name="Otto T.D."/>
            <person name="Wastling J."/>
            <person name="Pain A."/>
        </authorList>
    </citation>
    <scope>NUCLEOTIDE SEQUENCE</scope>
    <source>
        <strain evidence="3">Liverpool</strain>
    </source>
</reference>
<feature type="compositionally biased region" description="Acidic residues" evidence="1">
    <location>
        <begin position="588"/>
        <end position="600"/>
    </location>
</feature>
<dbReference type="InterPro" id="IPR044294">
    <property type="entry name" value="Lipase-like"/>
</dbReference>
<feature type="compositionally biased region" description="Basic and acidic residues" evidence="1">
    <location>
        <begin position="529"/>
        <end position="556"/>
    </location>
</feature>
<proteinExistence type="predicted"/>
<feature type="region of interest" description="Disordered" evidence="1">
    <location>
        <begin position="46"/>
        <end position="121"/>
    </location>
</feature>
<dbReference type="SUPFAM" id="SSF53474">
    <property type="entry name" value="alpha/beta-Hydrolases"/>
    <property type="match status" value="1"/>
</dbReference>
<organism evidence="3">
    <name type="scientific">Neospora caninum (strain Liverpool)</name>
    <dbReference type="NCBI Taxonomy" id="572307"/>
    <lineage>
        <taxon>Eukaryota</taxon>
        <taxon>Sar</taxon>
        <taxon>Alveolata</taxon>
        <taxon>Apicomplexa</taxon>
        <taxon>Conoidasida</taxon>
        <taxon>Coccidia</taxon>
        <taxon>Eucoccidiorida</taxon>
        <taxon>Eimeriorina</taxon>
        <taxon>Sarcocystidae</taxon>
        <taxon>Neospora</taxon>
    </lineage>
</organism>
<feature type="region of interest" description="Disordered" evidence="1">
    <location>
        <begin position="321"/>
        <end position="432"/>
    </location>
</feature>
<feature type="region of interest" description="Disordered" evidence="1">
    <location>
        <begin position="523"/>
        <end position="567"/>
    </location>
</feature>